<dbReference type="AlphaFoldDB" id="A0ABD3VXL4"/>
<accession>A0ABD3VXL4</accession>
<organism evidence="1 2">
    <name type="scientific">Sinanodonta woodiana</name>
    <name type="common">Chinese pond mussel</name>
    <name type="synonym">Anodonta woodiana</name>
    <dbReference type="NCBI Taxonomy" id="1069815"/>
    <lineage>
        <taxon>Eukaryota</taxon>
        <taxon>Metazoa</taxon>
        <taxon>Spiralia</taxon>
        <taxon>Lophotrochozoa</taxon>
        <taxon>Mollusca</taxon>
        <taxon>Bivalvia</taxon>
        <taxon>Autobranchia</taxon>
        <taxon>Heteroconchia</taxon>
        <taxon>Palaeoheterodonta</taxon>
        <taxon>Unionida</taxon>
        <taxon>Unionoidea</taxon>
        <taxon>Unionidae</taxon>
        <taxon>Unioninae</taxon>
        <taxon>Sinanodonta</taxon>
    </lineage>
</organism>
<comment type="caution">
    <text evidence="1">The sequence shown here is derived from an EMBL/GenBank/DDBJ whole genome shotgun (WGS) entry which is preliminary data.</text>
</comment>
<reference evidence="1 2" key="1">
    <citation type="submission" date="2024-11" db="EMBL/GenBank/DDBJ databases">
        <title>Chromosome-level genome assembly of the freshwater bivalve Anodonta woodiana.</title>
        <authorList>
            <person name="Chen X."/>
        </authorList>
    </citation>
    <scope>NUCLEOTIDE SEQUENCE [LARGE SCALE GENOMIC DNA]</scope>
    <source>
        <strain evidence="1">MN2024</strain>
        <tissue evidence="1">Gills</tissue>
    </source>
</reference>
<evidence type="ECO:0000313" key="2">
    <source>
        <dbReference type="Proteomes" id="UP001634394"/>
    </source>
</evidence>
<gene>
    <name evidence="1" type="ORF">ACJMK2_043665</name>
</gene>
<name>A0ABD3VXL4_SINWO</name>
<dbReference type="EMBL" id="JBJQND010000009">
    <property type="protein sequence ID" value="KAL3866360.1"/>
    <property type="molecule type" value="Genomic_DNA"/>
</dbReference>
<sequence length="140" mass="15897">MAHIINAQKPVGSLDNVEYDFFKKLFAAMEKSGNNVGISARFDTALRNRPNGEIFILPWNQVGWQGISTYRQAIPEAGLVIEKSNDTIFKSEMKNMVDQIVAWRDADLAAGTLRGDDPYALRQHENILEIWREMRSNLSV</sequence>
<dbReference type="Proteomes" id="UP001634394">
    <property type="component" value="Unassembled WGS sequence"/>
</dbReference>
<evidence type="ECO:0000313" key="1">
    <source>
        <dbReference type="EMBL" id="KAL3866360.1"/>
    </source>
</evidence>
<protein>
    <submittedName>
        <fullName evidence="1">Uncharacterized protein</fullName>
    </submittedName>
</protein>
<proteinExistence type="predicted"/>
<keyword evidence="2" id="KW-1185">Reference proteome</keyword>